<dbReference type="SUPFAM" id="SSF117143">
    <property type="entry name" value="Flagellar hook protein flgE"/>
    <property type="match status" value="1"/>
</dbReference>
<dbReference type="EMBL" id="CP051685">
    <property type="protein sequence ID" value="QJD99481.1"/>
    <property type="molecule type" value="Genomic_DNA"/>
</dbReference>
<feature type="domain" description="Flagellar basal-body/hook protein C-terminal" evidence="6">
    <location>
        <begin position="346"/>
        <end position="387"/>
    </location>
</feature>
<dbReference type="Gene3D" id="2.60.98.20">
    <property type="entry name" value="Flagellar hook protein FlgE"/>
    <property type="match status" value="1"/>
</dbReference>
<name>A0A7Z2VV01_9BURK</name>
<reference evidence="8 9" key="1">
    <citation type="submission" date="2020-04" db="EMBL/GenBank/DDBJ databases">
        <title>Genome sequencing of novel species.</title>
        <authorList>
            <person name="Heo J."/>
            <person name="Kim S.-J."/>
            <person name="Kim J.-S."/>
            <person name="Hong S.-B."/>
            <person name="Kwon S.-W."/>
        </authorList>
    </citation>
    <scope>NUCLEOTIDE SEQUENCE [LARGE SCALE GENOMIC DNA]</scope>
    <source>
        <strain evidence="8 9">GN2-R2</strain>
    </source>
</reference>
<keyword evidence="8" id="KW-0282">Flagellum</keyword>
<dbReference type="PANTHER" id="PTHR30435:SF19">
    <property type="entry name" value="FLAGELLAR BASAL-BODY ROD PROTEIN FLGG"/>
    <property type="match status" value="1"/>
</dbReference>
<dbReference type="InterPro" id="IPR053967">
    <property type="entry name" value="LlgE_F_G-like_D1"/>
</dbReference>
<evidence type="ECO:0000313" key="8">
    <source>
        <dbReference type="EMBL" id="QJD99481.1"/>
    </source>
</evidence>
<evidence type="ECO:0000256" key="2">
    <source>
        <dbReference type="ARBA" id="ARBA00009677"/>
    </source>
</evidence>
<feature type="domain" description="Flagellar basal body rod protein N-terminal" evidence="5">
    <location>
        <begin position="5"/>
        <end position="35"/>
    </location>
</feature>
<protein>
    <submittedName>
        <fullName evidence="8">Flagellar hook-basal body complex protein</fullName>
    </submittedName>
</protein>
<keyword evidence="8" id="KW-0969">Cilium</keyword>
<sequence length="393" mass="40622">MFDTIYVGTSGLLTHAKGLRVVGDNLANVNTPGFKSAQLQFSDLFEQGSGLYSQKQENHGATGTGVTSLGSRINFSAGLDQTTGNALDLSIQGNGFYVIKRGDALLYTRSGDFRFDADGILVNSAGDHVLGMDASGKLADISLAGYERSAPVATTTVKFSGNLTAPTATATTTDAGTATATVIDAGGASHTLNLAFKSSATGSYTVTVTDGTTAVGSGTIKFAAGAPVAGSDSITVNYAPADTTPFDVKLDFSGNVTSLASSTLLTAAQDGYVPGTRKDQSIEADGTVKIFYSNGKDAKGQRLVLANFGSEDDLEQVGGSAFRLRGEDGVFYGYAGDGSFGSLLAGHREGSNVDLASEFSNLILMQRGYQASSHVISTANDMIQQLFDMKGNR</sequence>
<dbReference type="GO" id="GO:0009425">
    <property type="term" value="C:bacterial-type flagellum basal body"/>
    <property type="evidence" value="ECO:0007669"/>
    <property type="project" value="UniProtKB-SubCell"/>
</dbReference>
<dbReference type="Proteomes" id="UP000502415">
    <property type="component" value="Chromosome"/>
</dbReference>
<dbReference type="AlphaFoldDB" id="A0A7Z2VV01"/>
<evidence type="ECO:0000256" key="4">
    <source>
        <dbReference type="RuleBase" id="RU362116"/>
    </source>
</evidence>
<evidence type="ECO:0000256" key="1">
    <source>
        <dbReference type="ARBA" id="ARBA00004117"/>
    </source>
</evidence>
<dbReference type="PROSITE" id="PS00588">
    <property type="entry name" value="FLAGELLA_BB_ROD"/>
    <property type="match status" value="1"/>
</dbReference>
<keyword evidence="8" id="KW-0966">Cell projection</keyword>
<gene>
    <name evidence="8" type="ORF">HH212_05140</name>
</gene>
<evidence type="ECO:0000313" key="9">
    <source>
        <dbReference type="Proteomes" id="UP000502415"/>
    </source>
</evidence>
<dbReference type="RefSeq" id="WP_169434376.1">
    <property type="nucleotide sequence ID" value="NZ_CP051685.1"/>
</dbReference>
<dbReference type="InterPro" id="IPR001444">
    <property type="entry name" value="Flag_bb_rod_N"/>
</dbReference>
<dbReference type="GO" id="GO:0071978">
    <property type="term" value="P:bacterial-type flagellum-dependent swarming motility"/>
    <property type="evidence" value="ECO:0007669"/>
    <property type="project" value="TreeGrafter"/>
</dbReference>
<comment type="similarity">
    <text evidence="2 4">Belongs to the flagella basal body rod proteins family.</text>
</comment>
<dbReference type="KEGG" id="mfy:HH212_05140"/>
<dbReference type="NCBIfam" id="TIGR03506">
    <property type="entry name" value="FlgEFG_subfam"/>
    <property type="match status" value="1"/>
</dbReference>
<accession>A0A7Z2VV01</accession>
<comment type="subcellular location">
    <subcellularLocation>
        <location evidence="1 4">Bacterial flagellum basal body</location>
    </subcellularLocation>
</comment>
<dbReference type="Pfam" id="PF06429">
    <property type="entry name" value="Flg_bbr_C"/>
    <property type="match status" value="1"/>
</dbReference>
<dbReference type="PANTHER" id="PTHR30435">
    <property type="entry name" value="FLAGELLAR PROTEIN"/>
    <property type="match status" value="1"/>
</dbReference>
<feature type="domain" description="Flagellar hook protein FlgE/F/G-like D1" evidence="7">
    <location>
        <begin position="91"/>
        <end position="140"/>
    </location>
</feature>
<dbReference type="SUPFAM" id="SSF64518">
    <property type="entry name" value="Phase 1 flagellin"/>
    <property type="match status" value="1"/>
</dbReference>
<dbReference type="Pfam" id="PF00460">
    <property type="entry name" value="Flg_bb_rod"/>
    <property type="match status" value="1"/>
</dbReference>
<evidence type="ECO:0000256" key="3">
    <source>
        <dbReference type="ARBA" id="ARBA00023143"/>
    </source>
</evidence>
<keyword evidence="3 4" id="KW-0975">Bacterial flagellum</keyword>
<evidence type="ECO:0000259" key="5">
    <source>
        <dbReference type="Pfam" id="PF00460"/>
    </source>
</evidence>
<evidence type="ECO:0000259" key="7">
    <source>
        <dbReference type="Pfam" id="PF22692"/>
    </source>
</evidence>
<dbReference type="InterPro" id="IPR037058">
    <property type="entry name" value="Falgellar_hook_FlgE_sf"/>
</dbReference>
<organism evidence="8 9">
    <name type="scientific">Massilia forsythiae</name>
    <dbReference type="NCBI Taxonomy" id="2728020"/>
    <lineage>
        <taxon>Bacteria</taxon>
        <taxon>Pseudomonadati</taxon>
        <taxon>Pseudomonadota</taxon>
        <taxon>Betaproteobacteria</taxon>
        <taxon>Burkholderiales</taxon>
        <taxon>Oxalobacteraceae</taxon>
        <taxon>Telluria group</taxon>
        <taxon>Massilia</taxon>
    </lineage>
</organism>
<evidence type="ECO:0000259" key="6">
    <source>
        <dbReference type="Pfam" id="PF06429"/>
    </source>
</evidence>
<dbReference type="InterPro" id="IPR010930">
    <property type="entry name" value="Flg_bb/hook_C_dom"/>
</dbReference>
<proteinExistence type="inferred from homology"/>
<dbReference type="InterPro" id="IPR020013">
    <property type="entry name" value="Flagellar_FlgE/F/G"/>
</dbReference>
<dbReference type="InterPro" id="IPR019776">
    <property type="entry name" value="Flagellar_basal_body_rod_CS"/>
</dbReference>
<dbReference type="Pfam" id="PF22692">
    <property type="entry name" value="LlgE_F_G_D1"/>
    <property type="match status" value="1"/>
</dbReference>
<dbReference type="InterPro" id="IPR037925">
    <property type="entry name" value="FlgE/F/G-like"/>
</dbReference>
<keyword evidence="9" id="KW-1185">Reference proteome</keyword>